<dbReference type="SUPFAM" id="SSF46785">
    <property type="entry name" value="Winged helix' DNA-binding domain"/>
    <property type="match status" value="1"/>
</dbReference>
<dbReference type="PANTHER" id="PTHR30126">
    <property type="entry name" value="HTH-TYPE TRANSCRIPTIONAL REGULATOR"/>
    <property type="match status" value="1"/>
</dbReference>
<reference evidence="7 8" key="1">
    <citation type="submission" date="2024-03" db="EMBL/GenBank/DDBJ databases">
        <title>Novel species of the genus Variovorax.</title>
        <authorList>
            <person name="Liu Q."/>
            <person name="Xin Y.-H."/>
        </authorList>
    </citation>
    <scope>NUCLEOTIDE SEQUENCE [LARGE SCALE GENOMIC DNA]</scope>
    <source>
        <strain evidence="7 8">KACC 18901</strain>
    </source>
</reference>
<dbReference type="PANTHER" id="PTHR30126:SF40">
    <property type="entry name" value="HTH-TYPE TRANSCRIPTIONAL REGULATOR GLTR"/>
    <property type="match status" value="1"/>
</dbReference>
<dbReference type="PROSITE" id="PS50931">
    <property type="entry name" value="HTH_LYSR"/>
    <property type="match status" value="1"/>
</dbReference>
<dbReference type="EMBL" id="JBBKZS010000055">
    <property type="protein sequence ID" value="MEJ8860053.1"/>
    <property type="molecule type" value="Genomic_DNA"/>
</dbReference>
<dbReference type="Gene3D" id="3.40.190.290">
    <property type="match status" value="1"/>
</dbReference>
<evidence type="ECO:0000256" key="2">
    <source>
        <dbReference type="ARBA" id="ARBA00023015"/>
    </source>
</evidence>
<sequence>MDAECAASTNELFRTTILRMRTIDLDSLEIFRTVVAEGGVIRAADKLNRVQSNVTTRIQQLEERLGHKLFHRHGRTLALAPAGHKLLPYAERLLRLADEAENELRGDLPLGTFRLGSLESTAGSRLAPVLSRFHKLYPRVVVELVTGTSGALVKRVNAFDIEAAFVSEPFAEAGLETLPVFEEELVLVTARSVNSVTRPVDLADATLIAFAQGCSYRRVLEQWLGKAGVSPSRSLEFSSYQAMIACVAAGTGFAIVPVSVLKALRATTDVRQHSLPERMRANRTHLVWQGAPSVALARLIEMLGKS</sequence>
<dbReference type="InterPro" id="IPR036388">
    <property type="entry name" value="WH-like_DNA-bd_sf"/>
</dbReference>
<dbReference type="InterPro" id="IPR036390">
    <property type="entry name" value="WH_DNA-bd_sf"/>
</dbReference>
<keyword evidence="2" id="KW-0805">Transcription regulation</keyword>
<name>A0ABU8XJP9_9BURK</name>
<proteinExistence type="inferred from homology"/>
<dbReference type="Proteomes" id="UP001367030">
    <property type="component" value="Unassembled WGS sequence"/>
</dbReference>
<evidence type="ECO:0000259" key="6">
    <source>
        <dbReference type="PROSITE" id="PS50931"/>
    </source>
</evidence>
<evidence type="ECO:0000256" key="4">
    <source>
        <dbReference type="ARBA" id="ARBA00023163"/>
    </source>
</evidence>
<dbReference type="InterPro" id="IPR000847">
    <property type="entry name" value="LysR_HTH_N"/>
</dbReference>
<keyword evidence="3" id="KW-0238">DNA-binding</keyword>
<evidence type="ECO:0000313" key="8">
    <source>
        <dbReference type="Proteomes" id="UP001367030"/>
    </source>
</evidence>
<keyword evidence="5" id="KW-0812">Transmembrane</keyword>
<feature type="transmembrane region" description="Helical" evidence="5">
    <location>
        <begin position="240"/>
        <end position="261"/>
    </location>
</feature>
<keyword evidence="5" id="KW-0472">Membrane</keyword>
<dbReference type="SUPFAM" id="SSF53850">
    <property type="entry name" value="Periplasmic binding protein-like II"/>
    <property type="match status" value="1"/>
</dbReference>
<dbReference type="InterPro" id="IPR005119">
    <property type="entry name" value="LysR_subst-bd"/>
</dbReference>
<dbReference type="RefSeq" id="WP_340340083.1">
    <property type="nucleotide sequence ID" value="NZ_JBBKZS010000055.1"/>
</dbReference>
<feature type="domain" description="HTH lysR-type" evidence="6">
    <location>
        <begin position="23"/>
        <end position="80"/>
    </location>
</feature>
<dbReference type="CDD" id="cd08442">
    <property type="entry name" value="PBP2_YofA_SoxR_like"/>
    <property type="match status" value="1"/>
</dbReference>
<evidence type="ECO:0000313" key="7">
    <source>
        <dbReference type="EMBL" id="MEJ8860053.1"/>
    </source>
</evidence>
<accession>A0ABU8XJP9</accession>
<comment type="similarity">
    <text evidence="1">Belongs to the LysR transcriptional regulatory family.</text>
</comment>
<keyword evidence="8" id="KW-1185">Reference proteome</keyword>
<dbReference type="Pfam" id="PF03466">
    <property type="entry name" value="LysR_substrate"/>
    <property type="match status" value="1"/>
</dbReference>
<gene>
    <name evidence="7" type="ORF">WKW79_36335</name>
</gene>
<keyword evidence="5" id="KW-1133">Transmembrane helix</keyword>
<evidence type="ECO:0000256" key="3">
    <source>
        <dbReference type="ARBA" id="ARBA00023125"/>
    </source>
</evidence>
<keyword evidence="4" id="KW-0804">Transcription</keyword>
<dbReference type="Pfam" id="PF00126">
    <property type="entry name" value="HTH_1"/>
    <property type="match status" value="1"/>
</dbReference>
<organism evidence="7 8">
    <name type="scientific">Variovorax robiniae</name>
    <dbReference type="NCBI Taxonomy" id="1836199"/>
    <lineage>
        <taxon>Bacteria</taxon>
        <taxon>Pseudomonadati</taxon>
        <taxon>Pseudomonadota</taxon>
        <taxon>Betaproteobacteria</taxon>
        <taxon>Burkholderiales</taxon>
        <taxon>Comamonadaceae</taxon>
        <taxon>Variovorax</taxon>
    </lineage>
</organism>
<evidence type="ECO:0000256" key="1">
    <source>
        <dbReference type="ARBA" id="ARBA00009437"/>
    </source>
</evidence>
<comment type="caution">
    <text evidence="7">The sequence shown here is derived from an EMBL/GenBank/DDBJ whole genome shotgun (WGS) entry which is preliminary data.</text>
</comment>
<dbReference type="Gene3D" id="1.10.10.10">
    <property type="entry name" value="Winged helix-like DNA-binding domain superfamily/Winged helix DNA-binding domain"/>
    <property type="match status" value="1"/>
</dbReference>
<evidence type="ECO:0000256" key="5">
    <source>
        <dbReference type="SAM" id="Phobius"/>
    </source>
</evidence>
<protein>
    <submittedName>
        <fullName evidence="7">LysR substrate-binding domain-containing protein</fullName>
    </submittedName>
</protein>